<keyword evidence="1" id="KW-0472">Membrane</keyword>
<name>A0A835EGX1_9POAL</name>
<feature type="transmembrane region" description="Helical" evidence="1">
    <location>
        <begin position="27"/>
        <end position="47"/>
    </location>
</feature>
<reference evidence="3" key="1">
    <citation type="submission" date="2020-07" db="EMBL/GenBank/DDBJ databases">
        <title>Genome sequence and genetic diversity analysis of an under-domesticated orphan crop, white fonio (Digitaria exilis).</title>
        <authorList>
            <person name="Bennetzen J.L."/>
            <person name="Chen S."/>
            <person name="Ma X."/>
            <person name="Wang X."/>
            <person name="Yssel A.E.J."/>
            <person name="Chaluvadi S.R."/>
            <person name="Johnson M."/>
            <person name="Gangashetty P."/>
            <person name="Hamidou F."/>
            <person name="Sanogo M.D."/>
            <person name="Zwaenepoel A."/>
            <person name="Wallace J."/>
            <person name="Van De Peer Y."/>
            <person name="Van Deynze A."/>
        </authorList>
    </citation>
    <scope>NUCLEOTIDE SEQUENCE</scope>
    <source>
        <tissue evidence="3">Leaves</tissue>
    </source>
</reference>
<sequence>MDSPNDGVNITRALEALSPYLNNPRRTVMRIEAFVIAATVLLFLQLFLGSCRRRSGNWFVQGVLWAVYTVFFPLITYTLGQMVSSPVKNALYPLWAVFLFWAAACTNSIIAYDLEDNKRWKRYLFELFQYFVYLSIIQRLLVAPSSFFHPVKNQPIQNALFFILNVLVYTNFVRSIASWMVTNSTPSKFVADYMRNQGAARGDQLETYNPITLKGYKYLVYWHPQQEGRLGPTYIPKKLSYGPITIDKIWEMQIDESLLNTNKGALGVNDLCLSFALSHLLKHRFFEMECAEATRHETRKFVLEGLLSEKESIDNYARAFHIIEAELGFLYDFFFTKYATLFQMEVSYLILATLGFIFISNCGAVLLRDFPILKTRDHVIEVGTRRVDVIITVIIMGSFILVEALQIILYVTSDWATVSLACLCTRTNTSKCILPLIRFLGRFKSSRLLGYWQNKMGQTSFVESSKHFVPSNVLSQNSEGFLAHDLLFKVIVQSSLYIFGSVFYKLMILFGKTSTEVPDLAMVKREIVSCLLKYNEGDPLTNGRSALNRHGVLGKFSWTLEDHSQTGIMLVWHIATEYCSMPFSSEQEGGGANMPVWHQIYCCLRTKKIVVPCNQEIATTLSRYCTYLMSSVPDLLPGNSADTSFTLERVLWEAKLKLGKRKPCKKTYLETIQDSKSSSNEDIKTTHDSRCNNDDITTVHDNNDNTTDGMTICDSSPNTTKDEITIVQDSSDNNADNTVLHNSSANNAKDSIFIQGLKLGRQLDEMEDEARWSLLEEFWAETIIYIAPSDNAKVHMERLAQGGEFLTHIWALLTHTGILDRHGKQIPGDIV</sequence>
<feature type="transmembrane region" description="Helical" evidence="1">
    <location>
        <begin position="92"/>
        <end position="112"/>
    </location>
</feature>
<feature type="domain" description="DUF4220" evidence="2">
    <location>
        <begin position="65"/>
        <end position="463"/>
    </location>
</feature>
<dbReference type="InterPro" id="IPR007658">
    <property type="entry name" value="DUF594"/>
</dbReference>
<protein>
    <recommendedName>
        <fullName evidence="2">DUF4220 domain-containing protein</fullName>
    </recommendedName>
</protein>
<dbReference type="Proteomes" id="UP000636709">
    <property type="component" value="Unassembled WGS sequence"/>
</dbReference>
<keyword evidence="1" id="KW-0812">Transmembrane</keyword>
<dbReference type="OrthoDB" id="674894at2759"/>
<comment type="caution">
    <text evidence="3">The sequence shown here is derived from an EMBL/GenBank/DDBJ whole genome shotgun (WGS) entry which is preliminary data.</text>
</comment>
<evidence type="ECO:0000313" key="4">
    <source>
        <dbReference type="Proteomes" id="UP000636709"/>
    </source>
</evidence>
<accession>A0A835EGX1</accession>
<feature type="transmembrane region" description="Helical" evidence="1">
    <location>
        <begin position="316"/>
        <end position="334"/>
    </location>
</feature>
<feature type="transmembrane region" description="Helical" evidence="1">
    <location>
        <begin position="59"/>
        <end position="80"/>
    </location>
</feature>
<evidence type="ECO:0000256" key="1">
    <source>
        <dbReference type="SAM" id="Phobius"/>
    </source>
</evidence>
<feature type="transmembrane region" description="Helical" evidence="1">
    <location>
        <begin position="387"/>
        <end position="411"/>
    </location>
</feature>
<dbReference type="AlphaFoldDB" id="A0A835EGX1"/>
<dbReference type="PANTHER" id="PTHR31325">
    <property type="entry name" value="OS01G0798800 PROTEIN-RELATED"/>
    <property type="match status" value="1"/>
</dbReference>
<proteinExistence type="predicted"/>
<feature type="transmembrane region" description="Helical" evidence="1">
    <location>
        <begin position="346"/>
        <end position="367"/>
    </location>
</feature>
<dbReference type="EMBL" id="JACEFO010002091">
    <property type="protein sequence ID" value="KAF8685258.1"/>
    <property type="molecule type" value="Genomic_DNA"/>
</dbReference>
<keyword evidence="4" id="KW-1185">Reference proteome</keyword>
<gene>
    <name evidence="3" type="ORF">HU200_044079</name>
</gene>
<feature type="transmembrane region" description="Helical" evidence="1">
    <location>
        <begin position="155"/>
        <end position="173"/>
    </location>
</feature>
<evidence type="ECO:0000259" key="2">
    <source>
        <dbReference type="Pfam" id="PF13968"/>
    </source>
</evidence>
<evidence type="ECO:0000313" key="3">
    <source>
        <dbReference type="EMBL" id="KAF8685258.1"/>
    </source>
</evidence>
<organism evidence="3 4">
    <name type="scientific">Digitaria exilis</name>
    <dbReference type="NCBI Taxonomy" id="1010633"/>
    <lineage>
        <taxon>Eukaryota</taxon>
        <taxon>Viridiplantae</taxon>
        <taxon>Streptophyta</taxon>
        <taxon>Embryophyta</taxon>
        <taxon>Tracheophyta</taxon>
        <taxon>Spermatophyta</taxon>
        <taxon>Magnoliopsida</taxon>
        <taxon>Liliopsida</taxon>
        <taxon>Poales</taxon>
        <taxon>Poaceae</taxon>
        <taxon>PACMAD clade</taxon>
        <taxon>Panicoideae</taxon>
        <taxon>Panicodae</taxon>
        <taxon>Paniceae</taxon>
        <taxon>Anthephorinae</taxon>
        <taxon>Digitaria</taxon>
    </lineage>
</organism>
<dbReference type="Pfam" id="PF04578">
    <property type="entry name" value="DUF594"/>
    <property type="match status" value="1"/>
</dbReference>
<dbReference type="Pfam" id="PF13968">
    <property type="entry name" value="DUF4220"/>
    <property type="match status" value="1"/>
</dbReference>
<keyword evidence="1" id="KW-1133">Transmembrane helix</keyword>
<dbReference type="InterPro" id="IPR025315">
    <property type="entry name" value="DUF4220"/>
</dbReference>
<feature type="transmembrane region" description="Helical" evidence="1">
    <location>
        <begin position="124"/>
        <end position="143"/>
    </location>
</feature>